<protein>
    <submittedName>
        <fullName evidence="1">Uncharacterized protein</fullName>
    </submittedName>
</protein>
<dbReference type="EMBL" id="JADFTS010000003">
    <property type="protein sequence ID" value="KAF9612861.1"/>
    <property type="molecule type" value="Genomic_DNA"/>
</dbReference>
<reference evidence="1 2" key="1">
    <citation type="submission" date="2020-10" db="EMBL/GenBank/DDBJ databases">
        <title>The Coptis chinensis genome and diversification of protoberbering-type alkaloids.</title>
        <authorList>
            <person name="Wang B."/>
            <person name="Shu S."/>
            <person name="Song C."/>
            <person name="Liu Y."/>
        </authorList>
    </citation>
    <scope>NUCLEOTIDE SEQUENCE [LARGE SCALE GENOMIC DNA]</scope>
    <source>
        <strain evidence="1">HL-2020</strain>
        <tissue evidence="1">Leaf</tissue>
    </source>
</reference>
<comment type="caution">
    <text evidence="1">The sequence shown here is derived from an EMBL/GenBank/DDBJ whole genome shotgun (WGS) entry which is preliminary data.</text>
</comment>
<accession>A0A835I8P7</accession>
<dbReference type="Proteomes" id="UP000631114">
    <property type="component" value="Unassembled WGS sequence"/>
</dbReference>
<name>A0A835I8P7_9MAGN</name>
<dbReference type="AlphaFoldDB" id="A0A835I8P7"/>
<gene>
    <name evidence="1" type="ORF">IFM89_004271</name>
</gene>
<evidence type="ECO:0000313" key="2">
    <source>
        <dbReference type="Proteomes" id="UP000631114"/>
    </source>
</evidence>
<keyword evidence="2" id="KW-1185">Reference proteome</keyword>
<organism evidence="1 2">
    <name type="scientific">Coptis chinensis</name>
    <dbReference type="NCBI Taxonomy" id="261450"/>
    <lineage>
        <taxon>Eukaryota</taxon>
        <taxon>Viridiplantae</taxon>
        <taxon>Streptophyta</taxon>
        <taxon>Embryophyta</taxon>
        <taxon>Tracheophyta</taxon>
        <taxon>Spermatophyta</taxon>
        <taxon>Magnoliopsida</taxon>
        <taxon>Ranunculales</taxon>
        <taxon>Ranunculaceae</taxon>
        <taxon>Coptidoideae</taxon>
        <taxon>Coptis</taxon>
    </lineage>
</organism>
<evidence type="ECO:0000313" key="1">
    <source>
        <dbReference type="EMBL" id="KAF9612861.1"/>
    </source>
</evidence>
<proteinExistence type="predicted"/>
<sequence>MKKKPAMDKQREIQAIKASLPNKTCLHRRPGHSSLDVTPGAMLPLVSDTVAVMGSREPVLVQQEEEEMQSGGM</sequence>